<gene>
    <name evidence="9" type="ORF">XH94_23430</name>
</gene>
<comment type="caution">
    <text evidence="9">The sequence shown here is derived from an EMBL/GenBank/DDBJ whole genome shotgun (WGS) entry which is preliminary data.</text>
</comment>
<evidence type="ECO:0000256" key="6">
    <source>
        <dbReference type="ARBA" id="ARBA00022519"/>
    </source>
</evidence>
<evidence type="ECO:0000313" key="10">
    <source>
        <dbReference type="Proteomes" id="UP000290565"/>
    </source>
</evidence>
<accession>A0A4Q0SIB6</accession>
<evidence type="ECO:0000256" key="2">
    <source>
        <dbReference type="ARBA" id="ARBA00004418"/>
    </source>
</evidence>
<dbReference type="EMBL" id="LBJM01000062">
    <property type="protein sequence ID" value="RXH38218.1"/>
    <property type="molecule type" value="Genomic_DNA"/>
</dbReference>
<evidence type="ECO:0000256" key="8">
    <source>
        <dbReference type="ARBA" id="ARBA00023136"/>
    </source>
</evidence>
<evidence type="ECO:0000256" key="7">
    <source>
        <dbReference type="ARBA" id="ARBA00022729"/>
    </source>
</evidence>
<dbReference type="Proteomes" id="UP000290565">
    <property type="component" value="Unassembled WGS sequence"/>
</dbReference>
<dbReference type="PANTHER" id="PTHR30024">
    <property type="entry name" value="ALIPHATIC SULFONATES-BINDING PROTEIN-RELATED"/>
    <property type="match status" value="1"/>
</dbReference>
<comment type="subcellular location">
    <subcellularLocation>
        <location evidence="1">Endomembrane system</location>
    </subcellularLocation>
    <subcellularLocation>
        <location evidence="2">Periplasm</location>
    </subcellularLocation>
</comment>
<dbReference type="SUPFAM" id="SSF53850">
    <property type="entry name" value="Periplasmic binding protein-like II"/>
    <property type="match status" value="1"/>
</dbReference>
<evidence type="ECO:0000256" key="1">
    <source>
        <dbReference type="ARBA" id="ARBA00004308"/>
    </source>
</evidence>
<keyword evidence="8" id="KW-0472">Membrane</keyword>
<keyword evidence="6" id="KW-0997">Cell inner membrane</keyword>
<dbReference type="CDD" id="cd13553">
    <property type="entry name" value="PBP2_NrtA_CpmA_like"/>
    <property type="match status" value="1"/>
</dbReference>
<protein>
    <submittedName>
        <fullName evidence="9">Aliphatic sulfonate ABC transporter substrate-binding protein</fullName>
    </submittedName>
</protein>
<dbReference type="PANTHER" id="PTHR30024:SF47">
    <property type="entry name" value="TAURINE-BINDING PERIPLASMIC PROTEIN"/>
    <property type="match status" value="1"/>
</dbReference>
<dbReference type="AlphaFoldDB" id="A0A4Q0SIB6"/>
<keyword evidence="4" id="KW-0813">Transport</keyword>
<dbReference type="InterPro" id="IPR044527">
    <property type="entry name" value="NrtA/CpmA_ABC-bd_dom"/>
</dbReference>
<sequence length="324" mass="34916">MLQLLRTVLRVSTIGALMLLALPASGETLLRVGHFPNITHIQGLVAHALSRQGKGFLEPRLGLDVKIEWFVYNAGPSAMEAIFAKSIDFTYVGPNPAINAYAKARGEGVRIIAGAAEGGSALVIHSDSSLKTAADFRGKIVATPQLGNTQDVVARAWLKGGGLKITQTGGDATVLPTANPDQLLLFKQRQVDAVWTVEPWISRLELEAGGKVLVDDRSAITTVLVASAALVKAQPELARKFAAAHRELTEWIIRNPAEAQKLAREELFAETRTEFPDALLKKCWDRLTLTPEIAFDVLKQSVSDAQAAGFLRDAPDMTGLIAKP</sequence>
<evidence type="ECO:0000313" key="9">
    <source>
        <dbReference type="EMBL" id="RXH38218.1"/>
    </source>
</evidence>
<evidence type="ECO:0000256" key="4">
    <source>
        <dbReference type="ARBA" id="ARBA00022448"/>
    </source>
</evidence>
<dbReference type="GO" id="GO:0012505">
    <property type="term" value="C:endomembrane system"/>
    <property type="evidence" value="ECO:0007669"/>
    <property type="project" value="UniProtKB-SubCell"/>
</dbReference>
<reference evidence="9 10" key="1">
    <citation type="submission" date="2015-04" db="EMBL/GenBank/DDBJ databases">
        <title>Comparative genomics of rhizobia nodulating Arachis hypogaea in China.</title>
        <authorList>
            <person name="Li Y."/>
        </authorList>
    </citation>
    <scope>NUCLEOTIDE SEQUENCE [LARGE SCALE GENOMIC DNA]</scope>
    <source>
        <strain evidence="9 10">CCBAU 51787</strain>
    </source>
</reference>
<comment type="similarity">
    <text evidence="3">Belongs to the bacterial solute-binding protein SsuA/TauA family.</text>
</comment>
<keyword evidence="7" id="KW-0732">Signal</keyword>
<dbReference type="Pfam" id="PF13379">
    <property type="entry name" value="NMT1_2"/>
    <property type="match status" value="1"/>
</dbReference>
<name>A0A4Q0SIB6_9BRAD</name>
<evidence type="ECO:0000256" key="3">
    <source>
        <dbReference type="ARBA" id="ARBA00010742"/>
    </source>
</evidence>
<dbReference type="Gene3D" id="3.40.190.10">
    <property type="entry name" value="Periplasmic binding protein-like II"/>
    <property type="match status" value="2"/>
</dbReference>
<proteinExistence type="inferred from homology"/>
<dbReference type="GO" id="GO:0042597">
    <property type="term" value="C:periplasmic space"/>
    <property type="evidence" value="ECO:0007669"/>
    <property type="project" value="UniProtKB-SubCell"/>
</dbReference>
<keyword evidence="5" id="KW-1003">Cell membrane</keyword>
<organism evidence="9 10">
    <name type="scientific">Bradyrhizobium zhanjiangense</name>
    <dbReference type="NCBI Taxonomy" id="1325107"/>
    <lineage>
        <taxon>Bacteria</taxon>
        <taxon>Pseudomonadati</taxon>
        <taxon>Pseudomonadota</taxon>
        <taxon>Alphaproteobacteria</taxon>
        <taxon>Hyphomicrobiales</taxon>
        <taxon>Nitrobacteraceae</taxon>
        <taxon>Bradyrhizobium</taxon>
    </lineage>
</organism>
<evidence type="ECO:0000256" key="5">
    <source>
        <dbReference type="ARBA" id="ARBA00022475"/>
    </source>
</evidence>